<gene>
    <name evidence="2" type="ORF">S12H4_02997</name>
</gene>
<dbReference type="InterPro" id="IPR011635">
    <property type="entry name" value="CARDB"/>
</dbReference>
<evidence type="ECO:0000259" key="1">
    <source>
        <dbReference type="Pfam" id="PF07705"/>
    </source>
</evidence>
<dbReference type="EMBL" id="BARW01000798">
    <property type="protein sequence ID" value="GAI69589.1"/>
    <property type="molecule type" value="Genomic_DNA"/>
</dbReference>
<comment type="caution">
    <text evidence="2">The sequence shown here is derived from an EMBL/GenBank/DDBJ whole genome shotgun (WGS) entry which is preliminary data.</text>
</comment>
<evidence type="ECO:0000313" key="2">
    <source>
        <dbReference type="EMBL" id="GAI69589.1"/>
    </source>
</evidence>
<organism evidence="2">
    <name type="scientific">marine sediment metagenome</name>
    <dbReference type="NCBI Taxonomy" id="412755"/>
    <lineage>
        <taxon>unclassified sequences</taxon>
        <taxon>metagenomes</taxon>
        <taxon>ecological metagenomes</taxon>
    </lineage>
</organism>
<dbReference type="InterPro" id="IPR013783">
    <property type="entry name" value="Ig-like_fold"/>
</dbReference>
<reference evidence="2" key="1">
    <citation type="journal article" date="2014" name="Front. Microbiol.">
        <title>High frequency of phylogenetically diverse reductive dehalogenase-homologous genes in deep subseafloor sedimentary metagenomes.</title>
        <authorList>
            <person name="Kawai M."/>
            <person name="Futagami T."/>
            <person name="Toyoda A."/>
            <person name="Takaki Y."/>
            <person name="Nishi S."/>
            <person name="Hori S."/>
            <person name="Arai W."/>
            <person name="Tsubouchi T."/>
            <person name="Morono Y."/>
            <person name="Uchiyama I."/>
            <person name="Ito T."/>
            <person name="Fujiyama A."/>
            <person name="Inagaki F."/>
            <person name="Takami H."/>
        </authorList>
    </citation>
    <scope>NUCLEOTIDE SEQUENCE</scope>
    <source>
        <strain evidence="2">Expedition CK06-06</strain>
    </source>
</reference>
<accession>X1SP59</accession>
<dbReference type="Gene3D" id="2.60.40.10">
    <property type="entry name" value="Immunoglobulins"/>
    <property type="match status" value="1"/>
</dbReference>
<dbReference type="AlphaFoldDB" id="X1SP59"/>
<sequence length="175" mass="18742">MNNIDLPELELEDWMPMEPAKGPPLPKFLNIYWWWYTPPGAEFRVSNLVISPTEVNPGQPVTISCAVANIGAAAGDYTVVLGGDFMAEKIVSLEPGQSEAVSFEVTPTEAKTFHVSVDGLTGSFIATEVPVADIRVENLVIEPAEVNVGEKVTISVMATNYGNATGSKTIICTVS</sequence>
<dbReference type="Pfam" id="PF07705">
    <property type="entry name" value="CARDB"/>
    <property type="match status" value="1"/>
</dbReference>
<proteinExistence type="predicted"/>
<name>X1SP59_9ZZZZ</name>
<feature type="domain" description="CARDB" evidence="1">
    <location>
        <begin position="49"/>
        <end position="117"/>
    </location>
</feature>
<protein>
    <recommendedName>
        <fullName evidence="1">CARDB domain-containing protein</fullName>
    </recommendedName>
</protein>